<dbReference type="Pfam" id="PF14254">
    <property type="entry name" value="DUF4348"/>
    <property type="match status" value="1"/>
</dbReference>
<keyword evidence="1" id="KW-0175">Coiled coil</keyword>
<keyword evidence="3" id="KW-1185">Reference proteome</keyword>
<comment type="caution">
    <text evidence="2">The sequence shown here is derived from an EMBL/GenBank/DDBJ whole genome shotgun (WGS) entry which is preliminary data.</text>
</comment>
<feature type="coiled-coil region" evidence="1">
    <location>
        <begin position="24"/>
        <end position="58"/>
    </location>
</feature>
<evidence type="ECO:0000313" key="3">
    <source>
        <dbReference type="Proteomes" id="UP001528920"/>
    </source>
</evidence>
<dbReference type="InterPro" id="IPR025590">
    <property type="entry name" value="DUF4348"/>
</dbReference>
<evidence type="ECO:0000256" key="1">
    <source>
        <dbReference type="SAM" id="Coils"/>
    </source>
</evidence>
<dbReference type="PROSITE" id="PS51257">
    <property type="entry name" value="PROKAR_LIPOPROTEIN"/>
    <property type="match status" value="1"/>
</dbReference>
<dbReference type="Gene3D" id="3.10.450.410">
    <property type="match status" value="1"/>
</dbReference>
<evidence type="ECO:0000313" key="2">
    <source>
        <dbReference type="EMBL" id="MDE5419638.1"/>
    </source>
</evidence>
<reference evidence="2 3" key="1">
    <citation type="submission" date="2022-01" db="EMBL/GenBank/DDBJ databases">
        <title>Labilibaculum sp. nov, a marine bacterium isolated from Antarctica.</title>
        <authorList>
            <person name="Dai W."/>
        </authorList>
    </citation>
    <scope>NUCLEOTIDE SEQUENCE [LARGE SCALE GENOMIC DNA]</scope>
    <source>
        <strain evidence="2 3">DW002</strain>
    </source>
</reference>
<dbReference type="RefSeq" id="WP_275110967.1">
    <property type="nucleotide sequence ID" value="NZ_JAKJSC010000005.1"/>
</dbReference>
<name>A0ABT5VYN2_9BACT</name>
<dbReference type="EMBL" id="JAKJSC010000005">
    <property type="protein sequence ID" value="MDE5419638.1"/>
    <property type="molecule type" value="Genomic_DNA"/>
</dbReference>
<protein>
    <submittedName>
        <fullName evidence="2">DUF4348 domain-containing protein</fullName>
    </submittedName>
</protein>
<accession>A0ABT5VYN2</accession>
<dbReference type="Proteomes" id="UP001528920">
    <property type="component" value="Unassembled WGS sequence"/>
</dbReference>
<sequence>MKQSYLLILFLIFVSCGNDTQKIESKLKNQIDSLSYELEKVSSELKLLKERNEEAHKTTFENEEFNSFFWNFMTDSVFQKRRIKFPLKYITWKINSNGDVDLGGKIDTIQTSESKWKYDPFYFEMANERTQIYDNFQLKFRPSNERLLHWYGVETGGDAKYYFKGFNGKWFLTAKEQLGD</sequence>
<organism evidence="2 3">
    <name type="scientific">Paralabilibaculum antarcticum</name>
    <dbReference type="NCBI Taxonomy" id="2912572"/>
    <lineage>
        <taxon>Bacteria</taxon>
        <taxon>Pseudomonadati</taxon>
        <taxon>Bacteroidota</taxon>
        <taxon>Bacteroidia</taxon>
        <taxon>Marinilabiliales</taxon>
        <taxon>Marinifilaceae</taxon>
        <taxon>Paralabilibaculum</taxon>
    </lineage>
</organism>
<gene>
    <name evidence="2" type="ORF">L3049_16725</name>
</gene>
<proteinExistence type="predicted"/>